<keyword evidence="5" id="KW-1133">Transmembrane helix</keyword>
<evidence type="ECO:0000313" key="7">
    <source>
        <dbReference type="EnsemblMetazoa" id="HelroP92274"/>
    </source>
</evidence>
<evidence type="ECO:0000256" key="1">
    <source>
        <dbReference type="ARBA" id="ARBA00004173"/>
    </source>
</evidence>
<dbReference type="EMBL" id="KB095946">
    <property type="protein sequence ID" value="ESO09639.1"/>
    <property type="molecule type" value="Genomic_DNA"/>
</dbReference>
<comment type="similarity">
    <text evidence="2">Belongs to the PET117 family.</text>
</comment>
<dbReference type="STRING" id="6412.T1G8D6"/>
<evidence type="ECO:0008006" key="9">
    <source>
        <dbReference type="Google" id="ProtNLM"/>
    </source>
</evidence>
<dbReference type="PANTHER" id="PTHR28163:SF1">
    <property type="entry name" value="PROTEIN PET117 HOMOLOG, MITOCHONDRIAL"/>
    <property type="match status" value="1"/>
</dbReference>
<gene>
    <name evidence="7" type="primary">20217333</name>
    <name evidence="6" type="ORF">HELRODRAFT_92274</name>
</gene>
<evidence type="ECO:0000313" key="6">
    <source>
        <dbReference type="EMBL" id="ESO09639.1"/>
    </source>
</evidence>
<organism evidence="7 8">
    <name type="scientific">Helobdella robusta</name>
    <name type="common">Californian leech</name>
    <dbReference type="NCBI Taxonomy" id="6412"/>
    <lineage>
        <taxon>Eukaryota</taxon>
        <taxon>Metazoa</taxon>
        <taxon>Spiralia</taxon>
        <taxon>Lophotrochozoa</taxon>
        <taxon>Annelida</taxon>
        <taxon>Clitellata</taxon>
        <taxon>Hirudinea</taxon>
        <taxon>Rhynchobdellida</taxon>
        <taxon>Glossiphoniidae</taxon>
        <taxon>Helobdella</taxon>
    </lineage>
</organism>
<dbReference type="RefSeq" id="XP_009012263.1">
    <property type="nucleotide sequence ID" value="XM_009014015.1"/>
</dbReference>
<dbReference type="GO" id="GO:0033617">
    <property type="term" value="P:mitochondrial respiratory chain complex IV assembly"/>
    <property type="evidence" value="ECO:0000318"/>
    <property type="project" value="GO_Central"/>
</dbReference>
<dbReference type="GO" id="GO:0005739">
    <property type="term" value="C:mitochondrion"/>
    <property type="evidence" value="ECO:0000318"/>
    <property type="project" value="GO_Central"/>
</dbReference>
<keyword evidence="5" id="KW-0472">Membrane</keyword>
<dbReference type="AlphaFoldDB" id="T1G8D6"/>
<keyword evidence="4" id="KW-0496">Mitochondrion</keyword>
<comment type="subcellular location">
    <subcellularLocation>
        <location evidence="1">Mitochondrion</location>
    </subcellularLocation>
</comment>
<dbReference type="CTD" id="20217333"/>
<evidence type="ECO:0000256" key="3">
    <source>
        <dbReference type="ARBA" id="ARBA00022946"/>
    </source>
</evidence>
<dbReference type="OrthoDB" id="76305at2759"/>
<reference evidence="6 8" key="2">
    <citation type="journal article" date="2013" name="Nature">
        <title>Insights into bilaterian evolution from three spiralian genomes.</title>
        <authorList>
            <person name="Simakov O."/>
            <person name="Marletaz F."/>
            <person name="Cho S.J."/>
            <person name="Edsinger-Gonzales E."/>
            <person name="Havlak P."/>
            <person name="Hellsten U."/>
            <person name="Kuo D.H."/>
            <person name="Larsson T."/>
            <person name="Lv J."/>
            <person name="Arendt D."/>
            <person name="Savage R."/>
            <person name="Osoegawa K."/>
            <person name="de Jong P."/>
            <person name="Grimwood J."/>
            <person name="Chapman J.A."/>
            <person name="Shapiro H."/>
            <person name="Aerts A."/>
            <person name="Otillar R.P."/>
            <person name="Terry A.Y."/>
            <person name="Boore J.L."/>
            <person name="Grigoriev I.V."/>
            <person name="Lindberg D.R."/>
            <person name="Seaver E.C."/>
            <person name="Weisblat D.A."/>
            <person name="Putnam N.H."/>
            <person name="Rokhsar D.S."/>
        </authorList>
    </citation>
    <scope>NUCLEOTIDE SEQUENCE</scope>
</reference>
<name>T1G8D6_HELRO</name>
<dbReference type="Proteomes" id="UP000015101">
    <property type="component" value="Unassembled WGS sequence"/>
</dbReference>
<dbReference type="PANTHER" id="PTHR28163">
    <property type="entry name" value="PROTEIN PET117 HOMOLOG, MITOCHONDRIAL"/>
    <property type="match status" value="1"/>
</dbReference>
<dbReference type="InterPro" id="IPR031568">
    <property type="entry name" value="Pet117"/>
</dbReference>
<dbReference type="EMBL" id="AMQM01009101">
    <property type="status" value="NOT_ANNOTATED_CDS"/>
    <property type="molecule type" value="Genomic_DNA"/>
</dbReference>
<dbReference type="HOGENOM" id="CLU_161486_2_0_1"/>
<evidence type="ECO:0000256" key="5">
    <source>
        <dbReference type="SAM" id="Phobius"/>
    </source>
</evidence>
<evidence type="ECO:0000313" key="8">
    <source>
        <dbReference type="Proteomes" id="UP000015101"/>
    </source>
</evidence>
<accession>T1G8D6</accession>
<reference evidence="8" key="1">
    <citation type="submission" date="2012-12" db="EMBL/GenBank/DDBJ databases">
        <authorList>
            <person name="Hellsten U."/>
            <person name="Grimwood J."/>
            <person name="Chapman J.A."/>
            <person name="Shapiro H."/>
            <person name="Aerts A."/>
            <person name="Otillar R.P."/>
            <person name="Terry A.Y."/>
            <person name="Boore J.L."/>
            <person name="Simakov O."/>
            <person name="Marletaz F."/>
            <person name="Cho S.-J."/>
            <person name="Edsinger-Gonzales E."/>
            <person name="Havlak P."/>
            <person name="Kuo D.-H."/>
            <person name="Larsson T."/>
            <person name="Lv J."/>
            <person name="Arendt D."/>
            <person name="Savage R."/>
            <person name="Osoegawa K."/>
            <person name="de Jong P."/>
            <person name="Lindberg D.R."/>
            <person name="Seaver E.C."/>
            <person name="Weisblat D.A."/>
            <person name="Putnam N.H."/>
            <person name="Grigoriev I.V."/>
            <person name="Rokhsar D.S."/>
        </authorList>
    </citation>
    <scope>NUCLEOTIDE SEQUENCE</scope>
</reference>
<evidence type="ECO:0000256" key="4">
    <source>
        <dbReference type="ARBA" id="ARBA00023128"/>
    </source>
</evidence>
<dbReference type="GeneID" id="20217333"/>
<keyword evidence="8" id="KW-1185">Reference proteome</keyword>
<protein>
    <recommendedName>
        <fullName evidence="9">PET117 cytochrome c oxidase chaperone</fullName>
    </recommendedName>
</protein>
<feature type="transmembrane region" description="Helical" evidence="5">
    <location>
        <begin position="6"/>
        <end position="25"/>
    </location>
</feature>
<dbReference type="KEGG" id="hro:HELRODRAFT_92274"/>
<dbReference type="Pfam" id="PF15786">
    <property type="entry name" value="PET117"/>
    <property type="match status" value="1"/>
</dbReference>
<keyword evidence="3" id="KW-0809">Transit peptide</keyword>
<reference evidence="7" key="3">
    <citation type="submission" date="2015-06" db="UniProtKB">
        <authorList>
            <consortium name="EnsemblMetazoa"/>
        </authorList>
    </citation>
    <scope>IDENTIFICATION</scope>
</reference>
<dbReference type="OMA" id="WDRERLH"/>
<evidence type="ECO:0000256" key="2">
    <source>
        <dbReference type="ARBA" id="ARBA00008197"/>
    </source>
</evidence>
<dbReference type="EnsemblMetazoa" id="HelroT92274">
    <property type="protein sequence ID" value="HelroP92274"/>
    <property type="gene ID" value="HelroG92274"/>
</dbReference>
<dbReference type="FunCoup" id="T1G8D6">
    <property type="interactions" value="291"/>
</dbReference>
<proteinExistence type="inferred from homology"/>
<dbReference type="InParanoid" id="T1G8D6"/>
<dbReference type="eggNOG" id="ENOG502S7B1">
    <property type="taxonomic scope" value="Eukaryota"/>
</dbReference>
<keyword evidence="5" id="KW-0812">Transmembrane</keyword>
<sequence length="74" mass="8628">MSLVAKITLGISVTFTCGMVAYVHLKQQADRLSMREGVLLDLQRQEMKRRQNTKMLQDQIELTKMLKSERDMNK</sequence>